<evidence type="ECO:0000313" key="1">
    <source>
        <dbReference type="EMBL" id="KAA5232441.1"/>
    </source>
</evidence>
<keyword evidence="4" id="KW-1185">Reference proteome</keyword>
<comment type="caution">
    <text evidence="1">The sequence shown here is derived from an EMBL/GenBank/DDBJ whole genome shotgun (WGS) entry which is preliminary data.</text>
</comment>
<dbReference type="RefSeq" id="WP_149923421.1">
    <property type="nucleotide sequence ID" value="NZ_JADOZO010000536.1"/>
</dbReference>
<name>A0A7J4YT32_9BACE</name>
<dbReference type="Proteomes" id="UP000440198">
    <property type="component" value="Unassembled WGS sequence"/>
</dbReference>
<evidence type="ECO:0000313" key="3">
    <source>
        <dbReference type="Proteomes" id="UP000421791"/>
    </source>
</evidence>
<sequence length="85" mass="9910">MEKNELQILIGRLNSGKRISLGSRVLTIDEKGVLANYIENNIDDYCNEKFQDDEDVLYDAIELVDARDGDWMFDDEDNAERHSIW</sequence>
<evidence type="ECO:0000313" key="4">
    <source>
        <dbReference type="Proteomes" id="UP000440198"/>
    </source>
</evidence>
<proteinExistence type="predicted"/>
<organism evidence="1 3">
    <name type="scientific">Bacteroides finegoldii</name>
    <dbReference type="NCBI Taxonomy" id="338188"/>
    <lineage>
        <taxon>Bacteria</taxon>
        <taxon>Pseudomonadati</taxon>
        <taxon>Bacteroidota</taxon>
        <taxon>Bacteroidia</taxon>
        <taxon>Bacteroidales</taxon>
        <taxon>Bacteroidaceae</taxon>
        <taxon>Bacteroides</taxon>
    </lineage>
</organism>
<dbReference type="EMBL" id="VWAG01000002">
    <property type="protein sequence ID" value="KAA5259902.1"/>
    <property type="molecule type" value="Genomic_DNA"/>
</dbReference>
<dbReference type="AlphaFoldDB" id="A0A7J4YT32"/>
<evidence type="ECO:0000313" key="2">
    <source>
        <dbReference type="EMBL" id="KAA5259902.1"/>
    </source>
</evidence>
<accession>A0A7J4YT32</accession>
<dbReference type="EMBL" id="VWAK01000003">
    <property type="protein sequence ID" value="KAA5232441.1"/>
    <property type="molecule type" value="Genomic_DNA"/>
</dbReference>
<reference evidence="3 4" key="1">
    <citation type="journal article" date="2019" name="Nat. Med.">
        <title>A library of human gut bacterial isolates paired with longitudinal multiomics data enables mechanistic microbiome research.</title>
        <authorList>
            <person name="Poyet M."/>
            <person name="Groussin M."/>
            <person name="Gibbons S.M."/>
            <person name="Avila-Pacheco J."/>
            <person name="Jiang X."/>
            <person name="Kearney S.M."/>
            <person name="Perrotta A.R."/>
            <person name="Berdy B."/>
            <person name="Zhao S."/>
            <person name="Lieberman T.D."/>
            <person name="Swanson P.K."/>
            <person name="Smith M."/>
            <person name="Roesemann S."/>
            <person name="Alexander J.E."/>
            <person name="Rich S.A."/>
            <person name="Livny J."/>
            <person name="Vlamakis H."/>
            <person name="Clish C."/>
            <person name="Bullock K."/>
            <person name="Deik A."/>
            <person name="Scott J."/>
            <person name="Pierce K.A."/>
            <person name="Xavier R.J."/>
            <person name="Alm E.J."/>
        </authorList>
    </citation>
    <scope>NUCLEOTIDE SEQUENCE [LARGE SCALE GENOMIC DNA]</scope>
    <source>
        <strain evidence="2 4">BIOML-A2</strain>
        <strain evidence="1 3">BIOML-A6</strain>
    </source>
</reference>
<dbReference type="Proteomes" id="UP000421791">
    <property type="component" value="Unassembled WGS sequence"/>
</dbReference>
<gene>
    <name evidence="2" type="ORF">F2Z09_01280</name>
    <name evidence="1" type="ORF">F2Z22_03545</name>
</gene>
<protein>
    <submittedName>
        <fullName evidence="1">Uncharacterized protein</fullName>
    </submittedName>
</protein>